<feature type="compositionally biased region" description="Basic and acidic residues" evidence="1">
    <location>
        <begin position="203"/>
        <end position="220"/>
    </location>
</feature>
<feature type="compositionally biased region" description="Polar residues" evidence="1">
    <location>
        <begin position="121"/>
        <end position="132"/>
    </location>
</feature>
<feature type="compositionally biased region" description="Polar residues" evidence="1">
    <location>
        <begin position="344"/>
        <end position="360"/>
    </location>
</feature>
<comment type="caution">
    <text evidence="2">The sequence shown here is derived from an EMBL/GenBank/DDBJ whole genome shotgun (WGS) entry which is preliminary data.</text>
</comment>
<accession>A0AAE1MR67</accession>
<organism evidence="2 3">
    <name type="scientific">Acacia crassicarpa</name>
    <name type="common">northern wattle</name>
    <dbReference type="NCBI Taxonomy" id="499986"/>
    <lineage>
        <taxon>Eukaryota</taxon>
        <taxon>Viridiplantae</taxon>
        <taxon>Streptophyta</taxon>
        <taxon>Embryophyta</taxon>
        <taxon>Tracheophyta</taxon>
        <taxon>Spermatophyta</taxon>
        <taxon>Magnoliopsida</taxon>
        <taxon>eudicotyledons</taxon>
        <taxon>Gunneridae</taxon>
        <taxon>Pentapetalae</taxon>
        <taxon>rosids</taxon>
        <taxon>fabids</taxon>
        <taxon>Fabales</taxon>
        <taxon>Fabaceae</taxon>
        <taxon>Caesalpinioideae</taxon>
        <taxon>mimosoid clade</taxon>
        <taxon>Acacieae</taxon>
        <taxon>Acacia</taxon>
    </lineage>
</organism>
<sequence length="636" mass="70030">MGTCLSKKKRSSSSSSVPATKSVSSSTPHLQPQPVTIVKSEWESEQELNQQKENKQEAEAEVKKEVFIIKHRKSYSDGGGSGREKFSKHAYSDGVASINMTNVAAEAKEVDEILLECGRLSRNSSGKAVSSSERGRRRKHSGPKKSRDFDHCENDTTTNAISNSGLLCEDDDGLAGENQHELRQQRPRRRSPVASSERRRRTPSRERDQQQRSSSRERRVSRSPNKRSSDATTCNLTNNNINNNNTTTRPGKMLSVPPTVSSLAMDKSNNGDGGIVRVSVKRNVGAASPRTLSPARANGNAANCKVTLCSENHQQQPSLSRNSSRKTEKSPHRRNPLSEIDVNSLANITQSANKNSSRFQSRSKREIEPQANQKTKIDTNNIESRTSRMKMNDQHEEEEIKEQSSMKATVIQVPPSGLDNLKPQALTLTRSRSSRRSRDLDYLLNNESVGIASQSYTSLLLEDIQNFHQKNSNNNNNPPSIPLPACVAKACSILEAVADLNASTRLNLSANHYAKRVPHSGTKEYPFVESEVNVTDDVMEPSLHKYVTVNRDGSLLGCGVFDMKDQGSSEKSTSFLVSGQRHVGFSSSSSLKPDSGDSTDFCISSKRRECDFQRIGGGRFGDIKDVHAIVTVAGST</sequence>
<evidence type="ECO:0000313" key="3">
    <source>
        <dbReference type="Proteomes" id="UP001293593"/>
    </source>
</evidence>
<feature type="compositionally biased region" description="Basic and acidic residues" evidence="1">
    <location>
        <begin position="50"/>
        <end position="63"/>
    </location>
</feature>
<feature type="compositionally biased region" description="Polar residues" evidence="1">
    <location>
        <begin position="155"/>
        <end position="165"/>
    </location>
</feature>
<reference evidence="2" key="1">
    <citation type="submission" date="2023-10" db="EMBL/GenBank/DDBJ databases">
        <title>Chromosome-level genome of the transformable northern wattle, Acacia crassicarpa.</title>
        <authorList>
            <person name="Massaro I."/>
            <person name="Sinha N.R."/>
            <person name="Poethig S."/>
            <person name="Leichty A.R."/>
        </authorList>
    </citation>
    <scope>NUCLEOTIDE SEQUENCE</scope>
    <source>
        <strain evidence="2">Acra3RX</strain>
        <tissue evidence="2">Leaf</tissue>
    </source>
</reference>
<name>A0AAE1MR67_9FABA</name>
<dbReference type="AlphaFoldDB" id="A0AAE1MR67"/>
<dbReference type="Proteomes" id="UP001293593">
    <property type="component" value="Unassembled WGS sequence"/>
</dbReference>
<feature type="compositionally biased region" description="Low complexity" evidence="1">
    <location>
        <begin position="12"/>
        <end position="28"/>
    </location>
</feature>
<feature type="region of interest" description="Disordered" evidence="1">
    <location>
        <begin position="1"/>
        <end position="63"/>
    </location>
</feature>
<keyword evidence="3" id="KW-1185">Reference proteome</keyword>
<feature type="compositionally biased region" description="Basic residues" evidence="1">
    <location>
        <begin position="1"/>
        <end position="11"/>
    </location>
</feature>
<feature type="region of interest" description="Disordered" evidence="1">
    <location>
        <begin position="116"/>
        <end position="257"/>
    </location>
</feature>
<feature type="compositionally biased region" description="Basic and acidic residues" evidence="1">
    <location>
        <begin position="145"/>
        <end position="154"/>
    </location>
</feature>
<feature type="compositionally biased region" description="Basic residues" evidence="1">
    <location>
        <begin position="135"/>
        <end position="144"/>
    </location>
</feature>
<feature type="region of interest" description="Disordered" evidence="1">
    <location>
        <begin position="312"/>
        <end position="406"/>
    </location>
</feature>
<evidence type="ECO:0000256" key="1">
    <source>
        <dbReference type="SAM" id="MobiDB-lite"/>
    </source>
</evidence>
<gene>
    <name evidence="2" type="ORF">QN277_018112</name>
</gene>
<dbReference type="PANTHER" id="PTHR34367:SF1">
    <property type="entry name" value="OS04G0528600 PROTEIN"/>
    <property type="match status" value="1"/>
</dbReference>
<protein>
    <submittedName>
        <fullName evidence="2">Uncharacterized protein</fullName>
    </submittedName>
</protein>
<feature type="compositionally biased region" description="Low complexity" evidence="1">
    <location>
        <begin position="232"/>
        <end position="248"/>
    </location>
</feature>
<dbReference type="PANTHER" id="PTHR34367">
    <property type="entry name" value="OS02G0734667 PROTEIN"/>
    <property type="match status" value="1"/>
</dbReference>
<feature type="compositionally biased region" description="Polar residues" evidence="1">
    <location>
        <begin position="312"/>
        <end position="322"/>
    </location>
</feature>
<feature type="compositionally biased region" description="Polar residues" evidence="1">
    <location>
        <begin position="370"/>
        <end position="384"/>
    </location>
</feature>
<proteinExistence type="predicted"/>
<dbReference type="EMBL" id="JAWXYG010000004">
    <property type="protein sequence ID" value="KAK4274959.1"/>
    <property type="molecule type" value="Genomic_DNA"/>
</dbReference>
<dbReference type="InterPro" id="IPR040412">
    <property type="entry name" value="At1g65710-like"/>
</dbReference>
<evidence type="ECO:0000313" key="2">
    <source>
        <dbReference type="EMBL" id="KAK4274959.1"/>
    </source>
</evidence>